<name>A0A974BUH8_XENLA</name>
<proteinExistence type="predicted"/>
<evidence type="ECO:0000313" key="1">
    <source>
        <dbReference type="EMBL" id="OCT61229.1"/>
    </source>
</evidence>
<dbReference type="EMBL" id="CM004483">
    <property type="protein sequence ID" value="OCT61229.1"/>
    <property type="molecule type" value="Genomic_DNA"/>
</dbReference>
<reference evidence="2" key="1">
    <citation type="journal article" date="2016" name="Nature">
        <title>Genome evolution in the allotetraploid frog Xenopus laevis.</title>
        <authorList>
            <person name="Session A.M."/>
            <person name="Uno Y."/>
            <person name="Kwon T."/>
            <person name="Chapman J.A."/>
            <person name="Toyoda A."/>
            <person name="Takahashi S."/>
            <person name="Fukui A."/>
            <person name="Hikosaka A."/>
            <person name="Suzuki A."/>
            <person name="Kondo M."/>
            <person name="van Heeringen S.J."/>
            <person name="Quigley I."/>
            <person name="Heinz S."/>
            <person name="Ogino H."/>
            <person name="Ochi H."/>
            <person name="Hellsten U."/>
            <person name="Lyons J.B."/>
            <person name="Simakov O."/>
            <person name="Putnam N."/>
            <person name="Stites J."/>
            <person name="Kuroki Y."/>
            <person name="Tanaka T."/>
            <person name="Michiue T."/>
            <person name="Watanabe M."/>
            <person name="Bogdanovic O."/>
            <person name="Lister R."/>
            <person name="Georgiou G."/>
            <person name="Paranjpe S.S."/>
            <person name="van Kruijsbergen I."/>
            <person name="Shu S."/>
            <person name="Carlson J."/>
            <person name="Kinoshita T."/>
            <person name="Ohta Y."/>
            <person name="Mawaribuchi S."/>
            <person name="Jenkins J."/>
            <person name="Grimwood J."/>
            <person name="Schmutz J."/>
            <person name="Mitros T."/>
            <person name="Mozaffari S.V."/>
            <person name="Suzuki Y."/>
            <person name="Haramoto Y."/>
            <person name="Yamamoto T.S."/>
            <person name="Takagi C."/>
            <person name="Heald R."/>
            <person name="Miller K."/>
            <person name="Haudenschild C."/>
            <person name="Kitzman J."/>
            <person name="Nakayama T."/>
            <person name="Izutsu Y."/>
            <person name="Robert J."/>
            <person name="Fortriede J."/>
            <person name="Burns K."/>
            <person name="Lotay V."/>
            <person name="Karimi K."/>
            <person name="Yasuoka Y."/>
            <person name="Dichmann D.S."/>
            <person name="Flajnik M.F."/>
            <person name="Houston D.W."/>
            <person name="Shendure J."/>
            <person name="DuPasquier L."/>
            <person name="Vize P.D."/>
            <person name="Zorn A.M."/>
            <person name="Ito M."/>
            <person name="Marcotte E.M."/>
            <person name="Wallingford J.B."/>
            <person name="Ito Y."/>
            <person name="Asashima M."/>
            <person name="Ueno N."/>
            <person name="Matsuda Y."/>
            <person name="Veenstra G.J."/>
            <person name="Fujiyama A."/>
            <person name="Harland R.M."/>
            <person name="Taira M."/>
            <person name="Rokhsar D.S."/>
        </authorList>
    </citation>
    <scope>NUCLEOTIDE SEQUENCE [LARGE SCALE GENOMIC DNA]</scope>
    <source>
        <strain evidence="2">J</strain>
    </source>
</reference>
<evidence type="ECO:0000313" key="2">
    <source>
        <dbReference type="Proteomes" id="UP000694892"/>
    </source>
</evidence>
<organism evidence="1 2">
    <name type="scientific">Xenopus laevis</name>
    <name type="common">African clawed frog</name>
    <dbReference type="NCBI Taxonomy" id="8355"/>
    <lineage>
        <taxon>Eukaryota</taxon>
        <taxon>Metazoa</taxon>
        <taxon>Chordata</taxon>
        <taxon>Craniata</taxon>
        <taxon>Vertebrata</taxon>
        <taxon>Euteleostomi</taxon>
        <taxon>Amphibia</taxon>
        <taxon>Batrachia</taxon>
        <taxon>Anura</taxon>
        <taxon>Pipoidea</taxon>
        <taxon>Pipidae</taxon>
        <taxon>Xenopodinae</taxon>
        <taxon>Xenopus</taxon>
        <taxon>Xenopus</taxon>
    </lineage>
</organism>
<dbReference type="AlphaFoldDB" id="A0A974BUH8"/>
<protein>
    <submittedName>
        <fullName evidence="1">Uncharacterized protein</fullName>
    </submittedName>
</protein>
<gene>
    <name evidence="1" type="ORF">XELAEV_18047253mg</name>
</gene>
<dbReference type="Proteomes" id="UP000694892">
    <property type="component" value="Chromosome 9_10S"/>
</dbReference>
<sequence length="110" mass="12561">MTTGCIKRRICGPPTTGDVSPPTQFLALQNILDTTCTYRKNWSKDNIHMRLFLYEYSTNNKCMSLPCTPSPCLCVMHKSANMQTKVNKRVRNWLMVPNGSNKSTDCFVKH</sequence>
<accession>A0A974BUH8</accession>